<accession>A0A7W3QM46</accession>
<sequence length="81" mass="8569">MSSMNRRRRSGAEPMTARSALRTRTAFATVGLIVGVALAVACAFWGERSPGGGAAAWTLVALGVVVAIISAADLWVLRRRR</sequence>
<gene>
    <name evidence="2" type="ORF">HNR61_003820</name>
</gene>
<protein>
    <submittedName>
        <fullName evidence="2">Multisubunit Na+/H+ antiporter MnhB subunit</fullName>
    </submittedName>
</protein>
<evidence type="ECO:0000313" key="3">
    <source>
        <dbReference type="Proteomes" id="UP000572680"/>
    </source>
</evidence>
<keyword evidence="3" id="KW-1185">Reference proteome</keyword>
<name>A0A7W3QM46_ACTNM</name>
<keyword evidence="1" id="KW-0812">Transmembrane</keyword>
<feature type="transmembrane region" description="Helical" evidence="1">
    <location>
        <begin position="55"/>
        <end position="77"/>
    </location>
</feature>
<evidence type="ECO:0000313" key="2">
    <source>
        <dbReference type="EMBL" id="MBA8952180.1"/>
    </source>
</evidence>
<dbReference type="RefSeq" id="WP_182844440.1">
    <property type="nucleotide sequence ID" value="NZ_BAAALP010000018.1"/>
</dbReference>
<keyword evidence="1" id="KW-1133">Transmembrane helix</keyword>
<dbReference type="Proteomes" id="UP000572680">
    <property type="component" value="Unassembled WGS sequence"/>
</dbReference>
<dbReference type="AlphaFoldDB" id="A0A7W3QM46"/>
<proteinExistence type="predicted"/>
<reference evidence="2 3" key="1">
    <citation type="submission" date="2020-08" db="EMBL/GenBank/DDBJ databases">
        <title>Genomic Encyclopedia of Type Strains, Phase IV (KMG-IV): sequencing the most valuable type-strain genomes for metagenomic binning, comparative biology and taxonomic classification.</title>
        <authorList>
            <person name="Goeker M."/>
        </authorList>
    </citation>
    <scope>NUCLEOTIDE SEQUENCE [LARGE SCALE GENOMIC DNA]</scope>
    <source>
        <strain evidence="2 3">DSM 44197</strain>
    </source>
</reference>
<keyword evidence="1" id="KW-0472">Membrane</keyword>
<comment type="caution">
    <text evidence="2">The sequence shown here is derived from an EMBL/GenBank/DDBJ whole genome shotgun (WGS) entry which is preliminary data.</text>
</comment>
<evidence type="ECO:0000256" key="1">
    <source>
        <dbReference type="SAM" id="Phobius"/>
    </source>
</evidence>
<dbReference type="EMBL" id="JACJIA010000004">
    <property type="protein sequence ID" value="MBA8952180.1"/>
    <property type="molecule type" value="Genomic_DNA"/>
</dbReference>
<organism evidence="2 3">
    <name type="scientific">Actinomadura namibiensis</name>
    <dbReference type="NCBI Taxonomy" id="182080"/>
    <lineage>
        <taxon>Bacteria</taxon>
        <taxon>Bacillati</taxon>
        <taxon>Actinomycetota</taxon>
        <taxon>Actinomycetes</taxon>
        <taxon>Streptosporangiales</taxon>
        <taxon>Thermomonosporaceae</taxon>
        <taxon>Actinomadura</taxon>
    </lineage>
</organism>
<dbReference type="Pfam" id="PF19870">
    <property type="entry name" value="DUF6343"/>
    <property type="match status" value="1"/>
</dbReference>
<dbReference type="InterPro" id="IPR045924">
    <property type="entry name" value="DUF6343"/>
</dbReference>